<dbReference type="Proteomes" id="UP001371218">
    <property type="component" value="Unassembled WGS sequence"/>
</dbReference>
<sequence>MAYEFTKAKLAAERKTLIRRRLVVAFAAGVGLVVGTATNDVIGSFFGTNGGSFLLSAYSAISIATIAGLAAYYLTS</sequence>
<dbReference type="EMBL" id="JBBUTG010000026">
    <property type="protein sequence ID" value="MEK8034206.1"/>
    <property type="molecule type" value="Genomic_DNA"/>
</dbReference>
<organism evidence="2 3">
    <name type="scientific">Ideonella lacteola</name>
    <dbReference type="NCBI Taxonomy" id="2984193"/>
    <lineage>
        <taxon>Bacteria</taxon>
        <taxon>Pseudomonadati</taxon>
        <taxon>Pseudomonadota</taxon>
        <taxon>Betaproteobacteria</taxon>
        <taxon>Burkholderiales</taxon>
        <taxon>Sphaerotilaceae</taxon>
        <taxon>Ideonella</taxon>
    </lineage>
</organism>
<protein>
    <submittedName>
        <fullName evidence="2">Uncharacterized protein</fullName>
    </submittedName>
</protein>
<comment type="caution">
    <text evidence="2">The sequence shown here is derived from an EMBL/GenBank/DDBJ whole genome shotgun (WGS) entry which is preliminary data.</text>
</comment>
<evidence type="ECO:0000313" key="2">
    <source>
        <dbReference type="EMBL" id="MEK8034206.1"/>
    </source>
</evidence>
<gene>
    <name evidence="2" type="ORF">AACH06_25550</name>
</gene>
<accession>A0ABU9BWF5</accession>
<dbReference type="RefSeq" id="WP_341428634.1">
    <property type="nucleotide sequence ID" value="NZ_JBBUTG010000026.1"/>
</dbReference>
<feature type="transmembrane region" description="Helical" evidence="1">
    <location>
        <begin position="53"/>
        <end position="74"/>
    </location>
</feature>
<proteinExistence type="predicted"/>
<name>A0ABU9BWF5_9BURK</name>
<keyword evidence="1" id="KW-0812">Transmembrane</keyword>
<reference evidence="2 3" key="1">
    <citation type="submission" date="2024-04" db="EMBL/GenBank/DDBJ databases">
        <title>Novel species of the genus Ideonella isolated from streams.</title>
        <authorList>
            <person name="Lu H."/>
        </authorList>
    </citation>
    <scope>NUCLEOTIDE SEQUENCE [LARGE SCALE GENOMIC DNA]</scope>
    <source>
        <strain evidence="2 3">DXS29W</strain>
    </source>
</reference>
<keyword evidence="3" id="KW-1185">Reference proteome</keyword>
<feature type="transmembrane region" description="Helical" evidence="1">
    <location>
        <begin position="21"/>
        <end position="47"/>
    </location>
</feature>
<keyword evidence="1" id="KW-1133">Transmembrane helix</keyword>
<keyword evidence="1" id="KW-0472">Membrane</keyword>
<evidence type="ECO:0000256" key="1">
    <source>
        <dbReference type="SAM" id="Phobius"/>
    </source>
</evidence>
<evidence type="ECO:0000313" key="3">
    <source>
        <dbReference type="Proteomes" id="UP001371218"/>
    </source>
</evidence>